<protein>
    <submittedName>
        <fullName evidence="4">HNH endonuclease signature motif containing protein</fullName>
    </submittedName>
</protein>
<dbReference type="EMBL" id="BAAAPU010000007">
    <property type="protein sequence ID" value="GAA1980494.1"/>
    <property type="molecule type" value="Genomic_DNA"/>
</dbReference>
<keyword evidence="4" id="KW-0378">Hydrolase</keyword>
<feature type="region of interest" description="Disordered" evidence="2">
    <location>
        <begin position="226"/>
        <end position="254"/>
    </location>
</feature>
<dbReference type="GO" id="GO:0004519">
    <property type="term" value="F:endonuclease activity"/>
    <property type="evidence" value="ECO:0007669"/>
    <property type="project" value="UniProtKB-KW"/>
</dbReference>
<keyword evidence="5" id="KW-1185">Reference proteome</keyword>
<sequence>MSQSAERVEQDWDHVASLAADLHDAHARLVDFVGTVLAEGSWQAAGLRSPEHWLMLRAGLSRGQAAAVLLVARRSEELPVTAAALRQGRISLDQAAVVARHTPAAFDATVAAFAQHATVSQLQRSVTRYDFTLPEPVVNAAGELQPARPADPDQPGTDQPGTDEDEREPGRVEPERVEREPVEPPRLSMGVDADGRFRLRYDAPAEVGALIEAALTEAKDHLFHTLTEPGTEPDRRALNGDVIDPNRCPADGGTPRVTWADALQLMAIRSLDATGTSAGASTTGGAARRARYRVQVHLDTDGGWLTGRPRLPRHLVDGLTCDGTLTPVWETDGHPVNVGRTHRVVPHRTRVLVLDRDRGCRFPGCGATVHLEVHHLTHWRDGGPTDVTNLLALCPFHHDGHHRGEFTITGDPTRPDGLAFTTHTGLHIGPPQPPPSTPPPATLAAFASTEPEPAPHSRGRPPARLGRRYPAPTGAPLHRHLVDFTRA</sequence>
<dbReference type="InterPro" id="IPR003615">
    <property type="entry name" value="HNH_nuc"/>
</dbReference>
<evidence type="ECO:0000313" key="5">
    <source>
        <dbReference type="Proteomes" id="UP001500013"/>
    </source>
</evidence>
<evidence type="ECO:0000256" key="2">
    <source>
        <dbReference type="SAM" id="MobiDB-lite"/>
    </source>
</evidence>
<feature type="compositionally biased region" description="Basic and acidic residues" evidence="2">
    <location>
        <begin position="168"/>
        <end position="183"/>
    </location>
</feature>
<keyword evidence="4" id="KW-0255">Endonuclease</keyword>
<comment type="caution">
    <text evidence="4">The sequence shown here is derived from an EMBL/GenBank/DDBJ whole genome shotgun (WGS) entry which is preliminary data.</text>
</comment>
<dbReference type="Pfam" id="PF02720">
    <property type="entry name" value="DUF222"/>
    <property type="match status" value="1"/>
</dbReference>
<feature type="compositionally biased region" description="Pro residues" evidence="2">
    <location>
        <begin position="430"/>
        <end position="441"/>
    </location>
</feature>
<evidence type="ECO:0000313" key="4">
    <source>
        <dbReference type="EMBL" id="GAA1980494.1"/>
    </source>
</evidence>
<evidence type="ECO:0000259" key="3">
    <source>
        <dbReference type="SMART" id="SM00507"/>
    </source>
</evidence>
<feature type="region of interest" description="Disordered" evidence="2">
    <location>
        <begin position="426"/>
        <end position="487"/>
    </location>
</feature>
<dbReference type="Proteomes" id="UP001500013">
    <property type="component" value="Unassembled WGS sequence"/>
</dbReference>
<dbReference type="InterPro" id="IPR003870">
    <property type="entry name" value="DUF222"/>
</dbReference>
<keyword evidence="4" id="KW-0540">Nuclease</keyword>
<feature type="domain" description="HNH nuclease" evidence="3">
    <location>
        <begin position="348"/>
        <end position="399"/>
    </location>
</feature>
<dbReference type="Pfam" id="PF01844">
    <property type="entry name" value="HNH"/>
    <property type="match status" value="1"/>
</dbReference>
<comment type="similarity">
    <text evidence="1">Belongs to the Rv1128c/1148c/1588c/1702c/1945/3466 family.</text>
</comment>
<gene>
    <name evidence="4" type="ORF">GCM10009817_21800</name>
</gene>
<dbReference type="CDD" id="cd00085">
    <property type="entry name" value="HNHc"/>
    <property type="match status" value="1"/>
</dbReference>
<evidence type="ECO:0000256" key="1">
    <source>
        <dbReference type="ARBA" id="ARBA00023450"/>
    </source>
</evidence>
<dbReference type="InterPro" id="IPR002711">
    <property type="entry name" value="HNH"/>
</dbReference>
<name>A0ABN2S6A0_9MICO</name>
<feature type="compositionally biased region" description="Basic residues" evidence="2">
    <location>
        <begin position="457"/>
        <end position="467"/>
    </location>
</feature>
<accession>A0ABN2S6A0</accession>
<dbReference type="SMART" id="SM00507">
    <property type="entry name" value="HNHc"/>
    <property type="match status" value="1"/>
</dbReference>
<dbReference type="RefSeq" id="WP_344061858.1">
    <property type="nucleotide sequence ID" value="NZ_BAAAPU010000007.1"/>
</dbReference>
<proteinExistence type="inferred from homology"/>
<organism evidence="4 5">
    <name type="scientific">Terrabacter lapilli</name>
    <dbReference type="NCBI Taxonomy" id="436231"/>
    <lineage>
        <taxon>Bacteria</taxon>
        <taxon>Bacillati</taxon>
        <taxon>Actinomycetota</taxon>
        <taxon>Actinomycetes</taxon>
        <taxon>Micrococcales</taxon>
        <taxon>Intrasporangiaceae</taxon>
        <taxon>Terrabacter</taxon>
    </lineage>
</organism>
<reference evidence="4 5" key="1">
    <citation type="journal article" date="2019" name="Int. J. Syst. Evol. Microbiol.">
        <title>The Global Catalogue of Microorganisms (GCM) 10K type strain sequencing project: providing services to taxonomists for standard genome sequencing and annotation.</title>
        <authorList>
            <consortium name="The Broad Institute Genomics Platform"/>
            <consortium name="The Broad Institute Genome Sequencing Center for Infectious Disease"/>
            <person name="Wu L."/>
            <person name="Ma J."/>
        </authorList>
    </citation>
    <scope>NUCLEOTIDE SEQUENCE [LARGE SCALE GENOMIC DNA]</scope>
    <source>
        <strain evidence="4 5">JCM 15628</strain>
    </source>
</reference>
<feature type="region of interest" description="Disordered" evidence="2">
    <location>
        <begin position="143"/>
        <end position="189"/>
    </location>
</feature>